<keyword evidence="1" id="KW-1133">Transmembrane helix</keyword>
<keyword evidence="3" id="KW-1185">Reference proteome</keyword>
<feature type="non-terminal residue" evidence="2">
    <location>
        <position position="91"/>
    </location>
</feature>
<name>A0A9X3XJH9_9CLOT</name>
<evidence type="ECO:0000313" key="2">
    <source>
        <dbReference type="EMBL" id="MDC4240073.1"/>
    </source>
</evidence>
<dbReference type="Proteomes" id="UP001141183">
    <property type="component" value="Unassembled WGS sequence"/>
</dbReference>
<feature type="transmembrane region" description="Helical" evidence="1">
    <location>
        <begin position="30"/>
        <end position="61"/>
    </location>
</feature>
<organism evidence="2 3">
    <name type="scientific">Clostridium tertium</name>
    <dbReference type="NCBI Taxonomy" id="1559"/>
    <lineage>
        <taxon>Bacteria</taxon>
        <taxon>Bacillati</taxon>
        <taxon>Bacillota</taxon>
        <taxon>Clostridia</taxon>
        <taxon>Eubacteriales</taxon>
        <taxon>Clostridiaceae</taxon>
        <taxon>Clostridium</taxon>
    </lineage>
</organism>
<feature type="transmembrane region" description="Helical" evidence="1">
    <location>
        <begin position="6"/>
        <end position="23"/>
    </location>
</feature>
<keyword evidence="1" id="KW-0812">Transmembrane</keyword>
<reference evidence="2" key="1">
    <citation type="submission" date="2022-05" db="EMBL/GenBank/DDBJ databases">
        <title>Draft genome sequence of Clostridium tertium strain CP3 isolated from Peru.</title>
        <authorList>
            <person name="Hurtado R."/>
            <person name="Lima L."/>
            <person name="Sousa T."/>
            <person name="Jaiswal A.K."/>
            <person name="Tiwari S."/>
            <person name="Maturrano L."/>
            <person name="Brenig B."/>
            <person name="Azevedo V."/>
        </authorList>
    </citation>
    <scope>NUCLEOTIDE SEQUENCE</scope>
    <source>
        <strain evidence="2">CP3</strain>
    </source>
</reference>
<evidence type="ECO:0000256" key="1">
    <source>
        <dbReference type="SAM" id="Phobius"/>
    </source>
</evidence>
<keyword evidence="1" id="KW-0472">Membrane</keyword>
<feature type="transmembrane region" description="Helical" evidence="1">
    <location>
        <begin position="73"/>
        <end position="90"/>
    </location>
</feature>
<protein>
    <submittedName>
        <fullName evidence="2">MBOAT family protein</fullName>
    </submittedName>
</protein>
<proteinExistence type="predicted"/>
<evidence type="ECO:0000313" key="3">
    <source>
        <dbReference type="Proteomes" id="UP001141183"/>
    </source>
</evidence>
<dbReference type="EMBL" id="JAMRYU010000007">
    <property type="protein sequence ID" value="MDC4240073.1"/>
    <property type="molecule type" value="Genomic_DNA"/>
</dbReference>
<gene>
    <name evidence="2" type="ORF">NE398_07840</name>
</gene>
<accession>A0A9X3XJH9</accession>
<comment type="caution">
    <text evidence="2">The sequence shown here is derived from an EMBL/GenBank/DDBJ whole genome shotgun (WGS) entry which is preliminary data.</text>
</comment>
<dbReference type="AlphaFoldDB" id="A0A9X3XJH9"/>
<sequence>MVFSSSVFIFMFLPLSLVSYYISGKKIKNYILLLASLFFYAWGGMNYLKVLIISILINYIFGLLVDKTIDKKHLRMFFLILGIILNLALLF</sequence>